<organism evidence="1 2">
    <name type="scientific">Escherichia coli</name>
    <dbReference type="NCBI Taxonomy" id="562"/>
    <lineage>
        <taxon>Bacteria</taxon>
        <taxon>Pseudomonadati</taxon>
        <taxon>Pseudomonadota</taxon>
        <taxon>Gammaproteobacteria</taxon>
        <taxon>Enterobacterales</taxon>
        <taxon>Enterobacteriaceae</taxon>
        <taxon>Escherichia</taxon>
    </lineage>
</organism>
<evidence type="ECO:0000313" key="1">
    <source>
        <dbReference type="EMBL" id="STE83618.1"/>
    </source>
</evidence>
<accession>A0A376KLR6</accession>
<proteinExistence type="predicted"/>
<name>A0A376KLR6_ECOLX</name>
<evidence type="ECO:0000313" key="2">
    <source>
        <dbReference type="Proteomes" id="UP000255460"/>
    </source>
</evidence>
<dbReference type="Proteomes" id="UP000255460">
    <property type="component" value="Unassembled WGS sequence"/>
</dbReference>
<dbReference type="InterPro" id="IPR009649">
    <property type="entry name" value="TraU"/>
</dbReference>
<sequence>MWHRLNDSGAREGSHDGSANTTLCRRIFGVGSDCFCGLRFPEYGTDSDRRGLSELHQLAGQRYLLLAALLLVGCRVRTSVKVSHFIPEAVVSTYTAPGGNPWREMALVSQASGGVENAISSGIAGLFAGGGNPADMKSPGQRKSAIRFKYADALGHPATLLIGAAFPGIHVSLLPRH</sequence>
<reference evidence="1 2" key="1">
    <citation type="submission" date="2018-06" db="EMBL/GenBank/DDBJ databases">
        <authorList>
            <consortium name="Pathogen Informatics"/>
            <person name="Doyle S."/>
        </authorList>
    </citation>
    <scope>NUCLEOTIDE SEQUENCE [LARGE SCALE GENOMIC DNA]</scope>
    <source>
        <strain evidence="1 2">NCTC10418</strain>
    </source>
</reference>
<gene>
    <name evidence="1" type="ORF">NCTC10418_01274</name>
</gene>
<dbReference type="AlphaFoldDB" id="A0A376KLR6"/>
<dbReference type="Pfam" id="PF06834">
    <property type="entry name" value="TraU"/>
    <property type="match status" value="1"/>
</dbReference>
<dbReference type="EMBL" id="UFZQ01000001">
    <property type="protein sequence ID" value="STE83618.1"/>
    <property type="molecule type" value="Genomic_DNA"/>
</dbReference>
<protein>
    <submittedName>
        <fullName evidence="1">Integrating conjugative element protein, PFL_4710 family</fullName>
    </submittedName>
</protein>